<dbReference type="InterPro" id="IPR001266">
    <property type="entry name" value="Ribosomal_eS19"/>
</dbReference>
<evidence type="ECO:0000256" key="3">
    <source>
        <dbReference type="ARBA" id="ARBA00023274"/>
    </source>
</evidence>
<proteinExistence type="inferred from homology"/>
<evidence type="ECO:0000313" key="5">
    <source>
        <dbReference type="EMBL" id="AWB27751.1"/>
    </source>
</evidence>
<dbReference type="SUPFAM" id="SSF46785">
    <property type="entry name" value="Winged helix' DNA-binding domain"/>
    <property type="match status" value="1"/>
</dbReference>
<dbReference type="GO" id="GO:0003723">
    <property type="term" value="F:RNA binding"/>
    <property type="evidence" value="ECO:0007669"/>
    <property type="project" value="TreeGrafter"/>
</dbReference>
<sequence>MATVYDAPAEPVIEAVADHLATVDDIDAPEWIEFAKSGVGRELPPEQDDFWTRRAASIIRKVGMDGPVGIGSLSTYYGDSKGGSNRYQVRPASSTDGSRNVIRTICQQLEDAGLVETTESSGRRITADGQELLDETATEVIEDLDRPELERYA</sequence>
<dbReference type="GO" id="GO:0000028">
    <property type="term" value="P:ribosomal small subunit assembly"/>
    <property type="evidence" value="ECO:0007669"/>
    <property type="project" value="TreeGrafter"/>
</dbReference>
<evidence type="ECO:0000256" key="4">
    <source>
        <dbReference type="HAMAP-Rule" id="MF_01474"/>
    </source>
</evidence>
<accession>A0A2R4X1U7</accession>
<reference evidence="5 6" key="1">
    <citation type="submission" date="2018-04" db="EMBL/GenBank/DDBJ databases">
        <title>Halococcoides cellulosivorans gen. nov., sp. nov., an extremely halophilic cellulose-utilizing haloarchaeon from hypersaline lakes.</title>
        <authorList>
            <person name="Sorokin D.Y."/>
            <person name="Toshchakov S.V."/>
            <person name="Samarov N.I."/>
            <person name="Korzhenkov A."/>
            <person name="Kublanov I.V."/>
        </authorList>
    </citation>
    <scope>NUCLEOTIDE SEQUENCE [LARGE SCALE GENOMIC DNA]</scope>
    <source>
        <strain evidence="5 6">HArcel1</strain>
    </source>
</reference>
<dbReference type="SMART" id="SM01413">
    <property type="entry name" value="Ribosomal_S19e"/>
    <property type="match status" value="1"/>
</dbReference>
<evidence type="ECO:0000256" key="1">
    <source>
        <dbReference type="ARBA" id="ARBA00010014"/>
    </source>
</evidence>
<dbReference type="PANTHER" id="PTHR11710">
    <property type="entry name" value="40S RIBOSOMAL PROTEIN S19"/>
    <property type="match status" value="1"/>
</dbReference>
<dbReference type="Proteomes" id="UP000244727">
    <property type="component" value="Chromosome"/>
</dbReference>
<organism evidence="5 6">
    <name type="scientific">Halococcoides cellulosivorans</name>
    <dbReference type="NCBI Taxonomy" id="1679096"/>
    <lineage>
        <taxon>Archaea</taxon>
        <taxon>Methanobacteriati</taxon>
        <taxon>Methanobacteriota</taxon>
        <taxon>Stenosarchaea group</taxon>
        <taxon>Halobacteria</taxon>
        <taxon>Halobacteriales</taxon>
        <taxon>Haloarculaceae</taxon>
        <taxon>Halococcoides</taxon>
    </lineage>
</organism>
<dbReference type="NCBIfam" id="NF006811">
    <property type="entry name" value="PRK09333.1"/>
    <property type="match status" value="1"/>
</dbReference>
<evidence type="ECO:0000256" key="2">
    <source>
        <dbReference type="ARBA" id="ARBA00022980"/>
    </source>
</evidence>
<keyword evidence="3 4" id="KW-0687">Ribonucleoprotein</keyword>
<dbReference type="GeneID" id="36512545"/>
<dbReference type="HAMAP" id="MF_01474">
    <property type="entry name" value="Ribosomal_eS19"/>
    <property type="match status" value="1"/>
</dbReference>
<dbReference type="Pfam" id="PF01090">
    <property type="entry name" value="Ribosomal_S19e"/>
    <property type="match status" value="1"/>
</dbReference>
<dbReference type="Gene3D" id="1.10.10.10">
    <property type="entry name" value="Winged helix-like DNA-binding domain superfamily/Winged helix DNA-binding domain"/>
    <property type="match status" value="1"/>
</dbReference>
<dbReference type="InterPro" id="IPR036388">
    <property type="entry name" value="WH-like_DNA-bd_sf"/>
</dbReference>
<dbReference type="RefSeq" id="WP_108382390.1">
    <property type="nucleotide sequence ID" value="NZ_CP028858.1"/>
</dbReference>
<keyword evidence="6" id="KW-1185">Reference proteome</keyword>
<comment type="function">
    <text evidence="4">May be involved in maturation of the 30S ribosomal subunit.</text>
</comment>
<keyword evidence="2 4" id="KW-0689">Ribosomal protein</keyword>
<gene>
    <name evidence="4" type="primary">rps19e</name>
    <name evidence="5" type="ORF">HARCEL1_08520</name>
</gene>
<dbReference type="EMBL" id="CP028858">
    <property type="protein sequence ID" value="AWB27751.1"/>
    <property type="molecule type" value="Genomic_DNA"/>
</dbReference>
<evidence type="ECO:0000313" key="6">
    <source>
        <dbReference type="Proteomes" id="UP000244727"/>
    </source>
</evidence>
<dbReference type="PANTHER" id="PTHR11710:SF0">
    <property type="entry name" value="40S RIBOSOMAL PROTEIN S19"/>
    <property type="match status" value="1"/>
</dbReference>
<protein>
    <recommendedName>
        <fullName evidence="4">Small ribosomal subunit protein eS19</fullName>
    </recommendedName>
</protein>
<dbReference type="KEGG" id="harc:HARCEL1_08520"/>
<dbReference type="InterPro" id="IPR036390">
    <property type="entry name" value="WH_DNA-bd_sf"/>
</dbReference>
<name>A0A2R4X1U7_9EURY</name>
<dbReference type="GO" id="GO:0006412">
    <property type="term" value="P:translation"/>
    <property type="evidence" value="ECO:0007669"/>
    <property type="project" value="UniProtKB-UniRule"/>
</dbReference>
<comment type="subunit">
    <text evidence="4">Part of the 30S ribosomal subunit.</text>
</comment>
<dbReference type="GO" id="GO:0022627">
    <property type="term" value="C:cytosolic small ribosomal subunit"/>
    <property type="evidence" value="ECO:0007669"/>
    <property type="project" value="TreeGrafter"/>
</dbReference>
<dbReference type="GO" id="GO:0003735">
    <property type="term" value="F:structural constituent of ribosome"/>
    <property type="evidence" value="ECO:0007669"/>
    <property type="project" value="InterPro"/>
</dbReference>
<dbReference type="AlphaFoldDB" id="A0A2R4X1U7"/>
<comment type="similarity">
    <text evidence="1 4">Belongs to the eukaryotic ribosomal protein eS19 family.</text>
</comment>
<dbReference type="InterPro" id="IPR027548">
    <property type="entry name" value="Ribosomal_eS19_archaeal"/>
</dbReference>